<dbReference type="Gene3D" id="3.40.710.10">
    <property type="entry name" value="DD-peptidase/beta-lactamase superfamily"/>
    <property type="match status" value="1"/>
</dbReference>
<dbReference type="SUPFAM" id="SSF56601">
    <property type="entry name" value="beta-lactamase/transpeptidase-like"/>
    <property type="match status" value="1"/>
</dbReference>
<dbReference type="PANTHER" id="PTHR30627">
    <property type="entry name" value="PEPTIDOGLYCAN D,D-TRANSPEPTIDASE"/>
    <property type="match status" value="1"/>
</dbReference>
<gene>
    <name evidence="7" type="ORF">SSCH_700032</name>
</gene>
<evidence type="ECO:0000256" key="1">
    <source>
        <dbReference type="ARBA" id="ARBA00004370"/>
    </source>
</evidence>
<sequence length="545" mass="59026">MYSRINARIVLLFCCFLLVFLILGGKIAYLQLYQGEKLTNLAVENRMVSLELGNVFRGDILDREGRSLLDSQGIYHLAVFPSLLCNPSAAVEQLSTMLPEYSQQVEILLSDKINSRKPFLLKGTLTEEEALKLSQQKIPGIYAVPLISRYGHNTLARHIVGCTTGSVTQGMVEKGIKGIEAFYNKELTPPEPVINLGVVVDGRGELLKGRGLLLRGEKGTVTKGKDVVLTLDRDVQQAVEKVLDEHIEKGAVALIDIPSGEIRALASRPSYSYNEGFLQGEEFDRSLKLIHPGSIFKIVVAAAALTEGVVHPDEKFNCNGKYVFENREEISCWKKEGHGEQTFREAFANSCNQVFVEVALRLGSQKLEHYSQLLGLEEGITGYTPVKGGLVQIGGFSGQVGNAALGQDGVTISPLNLAVLAATVARGGVYQKPSIVQKNSTPRRVLPSHVAKELQEMMELAVADGTGRKAQIPGLGSAGKTGSAETGREDAQEKPVIDSWFVGYTPLEKPQMAIAVYIEGGGSGGDCAAVIFREIVELLTGIDAE</sequence>
<accession>A0A0B7MJ18</accession>
<feature type="region of interest" description="Disordered" evidence="4">
    <location>
        <begin position="469"/>
        <end position="492"/>
    </location>
</feature>
<dbReference type="GO" id="GO:0008658">
    <property type="term" value="F:penicillin binding"/>
    <property type="evidence" value="ECO:0007669"/>
    <property type="project" value="InterPro"/>
</dbReference>
<dbReference type="InterPro" id="IPR012338">
    <property type="entry name" value="Beta-lactam/transpept-like"/>
</dbReference>
<dbReference type="GO" id="GO:0005886">
    <property type="term" value="C:plasma membrane"/>
    <property type="evidence" value="ECO:0007669"/>
    <property type="project" value="TreeGrafter"/>
</dbReference>
<organism evidence="7 8">
    <name type="scientific">Syntrophaceticus schinkii</name>
    <dbReference type="NCBI Taxonomy" id="499207"/>
    <lineage>
        <taxon>Bacteria</taxon>
        <taxon>Bacillati</taxon>
        <taxon>Bacillota</taxon>
        <taxon>Clostridia</taxon>
        <taxon>Thermoanaerobacterales</taxon>
        <taxon>Thermoanaerobacterales Family III. Incertae Sedis</taxon>
        <taxon>Syntrophaceticus</taxon>
    </lineage>
</organism>
<evidence type="ECO:0000256" key="3">
    <source>
        <dbReference type="ARBA" id="ARBA00023136"/>
    </source>
</evidence>
<dbReference type="RefSeq" id="WP_044665857.1">
    <property type="nucleotide sequence ID" value="NZ_CDRZ01000270.1"/>
</dbReference>
<dbReference type="InterPro" id="IPR001460">
    <property type="entry name" value="PCN-bd_Tpept"/>
</dbReference>
<feature type="domain" description="Penicillin-binding protein dimerisation" evidence="6">
    <location>
        <begin position="57"/>
        <end position="195"/>
    </location>
</feature>
<dbReference type="GO" id="GO:0071555">
    <property type="term" value="P:cell wall organization"/>
    <property type="evidence" value="ECO:0007669"/>
    <property type="project" value="TreeGrafter"/>
</dbReference>
<proteinExistence type="inferred from homology"/>
<dbReference type="EC" id="2.4.1.129" evidence="7"/>
<reference evidence="8" key="1">
    <citation type="submission" date="2015-01" db="EMBL/GenBank/DDBJ databases">
        <authorList>
            <person name="Manzoor Shahid"/>
            <person name="Zubair Saima"/>
        </authorList>
    </citation>
    <scope>NUCLEOTIDE SEQUENCE [LARGE SCALE GENOMIC DNA]</scope>
    <source>
        <strain evidence="8">Sp3</strain>
    </source>
</reference>
<dbReference type="Pfam" id="PF00905">
    <property type="entry name" value="Transpeptidase"/>
    <property type="match status" value="1"/>
</dbReference>
<dbReference type="OrthoDB" id="9804124at2"/>
<dbReference type="EMBL" id="CDRZ01000270">
    <property type="protein sequence ID" value="CEO90045.1"/>
    <property type="molecule type" value="Genomic_DNA"/>
</dbReference>
<dbReference type="PANTHER" id="PTHR30627:SF24">
    <property type="entry name" value="PENICILLIN-BINDING PROTEIN 4B"/>
    <property type="match status" value="1"/>
</dbReference>
<dbReference type="SUPFAM" id="SSF56519">
    <property type="entry name" value="Penicillin binding protein dimerisation domain"/>
    <property type="match status" value="1"/>
</dbReference>
<dbReference type="InterPro" id="IPR005311">
    <property type="entry name" value="PBP_dimer"/>
</dbReference>
<dbReference type="Pfam" id="PF03717">
    <property type="entry name" value="PBP_dimer"/>
    <property type="match status" value="1"/>
</dbReference>
<evidence type="ECO:0000256" key="2">
    <source>
        <dbReference type="ARBA" id="ARBA00007171"/>
    </source>
</evidence>
<keyword evidence="7" id="KW-0328">Glycosyltransferase</keyword>
<evidence type="ECO:0000259" key="6">
    <source>
        <dbReference type="Pfam" id="PF03717"/>
    </source>
</evidence>
<keyword evidence="7" id="KW-0808">Transferase</keyword>
<dbReference type="Proteomes" id="UP000046155">
    <property type="component" value="Unassembled WGS sequence"/>
</dbReference>
<dbReference type="InterPro" id="IPR050515">
    <property type="entry name" value="Beta-lactam/transpept"/>
</dbReference>
<evidence type="ECO:0000313" key="7">
    <source>
        <dbReference type="EMBL" id="CEO90045.1"/>
    </source>
</evidence>
<feature type="domain" description="Penicillin-binding protein transpeptidase" evidence="5">
    <location>
        <begin position="250"/>
        <end position="537"/>
    </location>
</feature>
<name>A0A0B7MJ18_9FIRM</name>
<dbReference type="GO" id="GO:0016757">
    <property type="term" value="F:glycosyltransferase activity"/>
    <property type="evidence" value="ECO:0007669"/>
    <property type="project" value="UniProtKB-KW"/>
</dbReference>
<dbReference type="InterPro" id="IPR036138">
    <property type="entry name" value="PBP_dimer_sf"/>
</dbReference>
<dbReference type="AlphaFoldDB" id="A0A0B7MJ18"/>
<comment type="subcellular location">
    <subcellularLocation>
        <location evidence="1">Membrane</location>
    </subcellularLocation>
</comment>
<protein>
    <submittedName>
        <fullName evidence="7">Putative Peptidoglycan glycosyltransferase</fullName>
        <ecNumber evidence="7">2.4.1.129</ecNumber>
    </submittedName>
</protein>
<dbReference type="GO" id="GO:0071972">
    <property type="term" value="F:peptidoglycan L,D-transpeptidase activity"/>
    <property type="evidence" value="ECO:0007669"/>
    <property type="project" value="TreeGrafter"/>
</dbReference>
<dbReference type="Gene3D" id="3.90.1310.10">
    <property type="entry name" value="Penicillin-binding protein 2a (Domain 2)"/>
    <property type="match status" value="1"/>
</dbReference>
<keyword evidence="3" id="KW-0472">Membrane</keyword>
<evidence type="ECO:0000259" key="5">
    <source>
        <dbReference type="Pfam" id="PF00905"/>
    </source>
</evidence>
<evidence type="ECO:0000313" key="8">
    <source>
        <dbReference type="Proteomes" id="UP000046155"/>
    </source>
</evidence>
<comment type="similarity">
    <text evidence="2">Belongs to the transpeptidase family.</text>
</comment>
<evidence type="ECO:0000256" key="4">
    <source>
        <dbReference type="SAM" id="MobiDB-lite"/>
    </source>
</evidence>
<keyword evidence="8" id="KW-1185">Reference proteome</keyword>